<keyword evidence="10" id="KW-0067">ATP-binding</keyword>
<evidence type="ECO:0000256" key="4">
    <source>
        <dbReference type="ARBA" id="ARBA00022664"/>
    </source>
</evidence>
<dbReference type="SMART" id="SM00973">
    <property type="entry name" value="Sec63"/>
    <property type="match status" value="2"/>
</dbReference>
<evidence type="ECO:0000256" key="8">
    <source>
        <dbReference type="ARBA" id="ARBA00022801"/>
    </source>
</evidence>
<dbReference type="Pfam" id="PF02922">
    <property type="entry name" value="CBM_48"/>
    <property type="match status" value="1"/>
</dbReference>
<dbReference type="GO" id="GO:0003724">
    <property type="term" value="F:RNA helicase activity"/>
    <property type="evidence" value="ECO:0007669"/>
    <property type="project" value="UniProtKB-EC"/>
</dbReference>
<dbReference type="GO" id="GO:0030532">
    <property type="term" value="C:small nuclear ribonucleoprotein complex"/>
    <property type="evidence" value="ECO:0007669"/>
    <property type="project" value="UniProtKB-ARBA"/>
</dbReference>
<dbReference type="Gene3D" id="1.10.150.20">
    <property type="entry name" value="5' to 3' exonuclease, C-terminal subdomain"/>
    <property type="match status" value="2"/>
</dbReference>
<dbReference type="FunFam" id="3.40.50.300:FF:003287">
    <property type="entry name" value="U5 small nuclear ribonucleoprotein 200 kDa helicase"/>
    <property type="match status" value="1"/>
</dbReference>
<evidence type="ECO:0000256" key="3">
    <source>
        <dbReference type="ARBA" id="ARBA00012552"/>
    </source>
</evidence>
<keyword evidence="12" id="KW-0539">Nucleus</keyword>
<dbReference type="CDD" id="cd18795">
    <property type="entry name" value="SF2_C_Ski2"/>
    <property type="match status" value="2"/>
</dbReference>
<dbReference type="GO" id="GO:0000398">
    <property type="term" value="P:mRNA splicing, via spliceosome"/>
    <property type="evidence" value="ECO:0007669"/>
    <property type="project" value="UniProtKB-ARBA"/>
</dbReference>
<keyword evidence="9" id="KW-0347">Helicase</keyword>
<dbReference type="InterPro" id="IPR014001">
    <property type="entry name" value="Helicase_ATP-bd"/>
</dbReference>
<comment type="subcellular location">
    <subcellularLocation>
        <location evidence="1">Nucleus</location>
    </subcellularLocation>
</comment>
<dbReference type="FunFam" id="1.10.10.10:FF:000024">
    <property type="entry name" value="U5 small nuclear ribonucleoprotein helicase"/>
    <property type="match status" value="1"/>
</dbReference>
<dbReference type="SUPFAM" id="SSF46785">
    <property type="entry name" value="Winged helix' DNA-binding domain"/>
    <property type="match status" value="2"/>
</dbReference>
<feature type="region of interest" description="Disordered" evidence="16">
    <location>
        <begin position="369"/>
        <end position="396"/>
    </location>
</feature>
<dbReference type="Gene3D" id="1.10.10.10">
    <property type="entry name" value="Winged helix-like DNA-binding domain superfamily/Winged helix DNA-binding domain"/>
    <property type="match status" value="2"/>
</dbReference>
<dbReference type="Pfam" id="PF00271">
    <property type="entry name" value="Helicase_C"/>
    <property type="match status" value="1"/>
</dbReference>
<evidence type="ECO:0000256" key="9">
    <source>
        <dbReference type="ARBA" id="ARBA00022806"/>
    </source>
</evidence>
<dbReference type="GO" id="GO:0005681">
    <property type="term" value="C:spliceosomal complex"/>
    <property type="evidence" value="ECO:0007669"/>
    <property type="project" value="UniProtKB-KW"/>
</dbReference>
<evidence type="ECO:0000313" key="19">
    <source>
        <dbReference type="EMBL" id="CAD7247907.1"/>
    </source>
</evidence>
<evidence type="ECO:0000259" key="18">
    <source>
        <dbReference type="PROSITE" id="PS51194"/>
    </source>
</evidence>
<evidence type="ECO:0000256" key="2">
    <source>
        <dbReference type="ARBA" id="ARBA00010140"/>
    </source>
</evidence>
<evidence type="ECO:0000256" key="11">
    <source>
        <dbReference type="ARBA" id="ARBA00023187"/>
    </source>
</evidence>
<dbReference type="Gene3D" id="2.60.40.150">
    <property type="entry name" value="C2 domain"/>
    <property type="match status" value="2"/>
</dbReference>
<feature type="domain" description="Helicase C-terminal" evidence="18">
    <location>
        <begin position="684"/>
        <end position="901"/>
    </location>
</feature>
<dbReference type="SMART" id="SM00382">
    <property type="entry name" value="AAA"/>
    <property type="match status" value="2"/>
</dbReference>
<dbReference type="PROSITE" id="PS51194">
    <property type="entry name" value="HELICASE_CTER"/>
    <property type="match status" value="1"/>
</dbReference>
<dbReference type="InterPro" id="IPR036390">
    <property type="entry name" value="WH_DNA-bd_sf"/>
</dbReference>
<dbReference type="InterPro" id="IPR048863">
    <property type="entry name" value="BRR2_plug"/>
</dbReference>
<dbReference type="GO" id="GO:0003678">
    <property type="term" value="F:DNA helicase activity"/>
    <property type="evidence" value="ECO:0007669"/>
    <property type="project" value="TreeGrafter"/>
</dbReference>
<dbReference type="Gene3D" id="2.60.40.10">
    <property type="entry name" value="Immunoglobulins"/>
    <property type="match status" value="1"/>
</dbReference>
<dbReference type="InterPro" id="IPR057842">
    <property type="entry name" value="WH_MER3"/>
</dbReference>
<dbReference type="Pfam" id="PF00270">
    <property type="entry name" value="DEAD"/>
    <property type="match status" value="2"/>
</dbReference>
<dbReference type="InterPro" id="IPR013783">
    <property type="entry name" value="Ig-like_fold"/>
</dbReference>
<dbReference type="InterPro" id="IPR041094">
    <property type="entry name" value="Brr2_helicase_PWI"/>
</dbReference>
<dbReference type="GO" id="GO:0005975">
    <property type="term" value="P:carbohydrate metabolic process"/>
    <property type="evidence" value="ECO:0007669"/>
    <property type="project" value="InterPro"/>
</dbReference>
<dbReference type="InterPro" id="IPR027417">
    <property type="entry name" value="P-loop_NTPase"/>
</dbReference>
<evidence type="ECO:0000256" key="5">
    <source>
        <dbReference type="ARBA" id="ARBA00022728"/>
    </source>
</evidence>
<dbReference type="Pfam" id="PF21188">
    <property type="entry name" value="BRR2_plug"/>
    <property type="match status" value="1"/>
</dbReference>
<dbReference type="PANTHER" id="PTHR47961">
    <property type="entry name" value="DNA POLYMERASE THETA, PUTATIVE (AFU_ORTHOLOGUE AFUA_1G05260)-RELATED"/>
    <property type="match status" value="1"/>
</dbReference>
<protein>
    <recommendedName>
        <fullName evidence="13">U5 small nuclear ribonucleoprotein 200 kDa helicase</fullName>
        <ecNumber evidence="3">3.6.4.13</ecNumber>
    </recommendedName>
</protein>
<dbReference type="EC" id="3.6.4.13" evidence="3"/>
<proteinExistence type="inferred from homology"/>
<dbReference type="Pfam" id="PF23445">
    <property type="entry name" value="WHD_SNRNP200"/>
    <property type="match status" value="2"/>
</dbReference>
<keyword evidence="5" id="KW-0747">Spliceosome</keyword>
<name>A0A7R8XCR5_9CRUS</name>
<evidence type="ECO:0000256" key="13">
    <source>
        <dbReference type="ARBA" id="ARBA00034541"/>
    </source>
</evidence>
<keyword evidence="20" id="KW-1185">Reference proteome</keyword>
<evidence type="ECO:0000256" key="10">
    <source>
        <dbReference type="ARBA" id="ARBA00022840"/>
    </source>
</evidence>
<dbReference type="Gene3D" id="3.40.50.300">
    <property type="entry name" value="P-loop containing nucleotide triphosphate hydrolases"/>
    <property type="match status" value="4"/>
</dbReference>
<keyword evidence="7" id="KW-0547">Nucleotide-binding</keyword>
<evidence type="ECO:0000256" key="1">
    <source>
        <dbReference type="ARBA" id="ARBA00004123"/>
    </source>
</evidence>
<evidence type="ECO:0000313" key="20">
    <source>
        <dbReference type="Proteomes" id="UP000677054"/>
    </source>
</evidence>
<evidence type="ECO:0000259" key="17">
    <source>
        <dbReference type="PROSITE" id="PS51192"/>
    </source>
</evidence>
<comment type="catalytic activity">
    <reaction evidence="14">
        <text>ATP + H2O = ADP + phosphate + H(+)</text>
        <dbReference type="Rhea" id="RHEA:13065"/>
        <dbReference type="ChEBI" id="CHEBI:15377"/>
        <dbReference type="ChEBI" id="CHEBI:15378"/>
        <dbReference type="ChEBI" id="CHEBI:30616"/>
        <dbReference type="ChEBI" id="CHEBI:43474"/>
        <dbReference type="ChEBI" id="CHEBI:456216"/>
        <dbReference type="EC" id="3.6.4.13"/>
    </reaction>
</comment>
<keyword evidence="8" id="KW-0378">Hydrolase</keyword>
<keyword evidence="4" id="KW-0507">mRNA processing</keyword>
<dbReference type="CDD" id="cd18019">
    <property type="entry name" value="DEXHc_Brr2_1"/>
    <property type="match status" value="1"/>
</dbReference>
<evidence type="ECO:0000256" key="14">
    <source>
        <dbReference type="ARBA" id="ARBA00047984"/>
    </source>
</evidence>
<keyword evidence="11" id="KW-0508">mRNA splicing</keyword>
<dbReference type="InterPro" id="IPR035892">
    <property type="entry name" value="C2_domain_sf"/>
</dbReference>
<dbReference type="InterPro" id="IPR014756">
    <property type="entry name" value="Ig_E-set"/>
</dbReference>
<dbReference type="InterPro" id="IPR036388">
    <property type="entry name" value="WH-like_DNA-bd_sf"/>
</dbReference>
<dbReference type="CDD" id="cd02854">
    <property type="entry name" value="E_set_GBE_euk_N"/>
    <property type="match status" value="1"/>
</dbReference>
<dbReference type="SUPFAM" id="SSF81296">
    <property type="entry name" value="E set domains"/>
    <property type="match status" value="2"/>
</dbReference>
<dbReference type="FunFam" id="3.40.50.300:FF:000062">
    <property type="entry name" value="U5 small nuclear ribonucleoprotein helicase"/>
    <property type="match status" value="1"/>
</dbReference>
<dbReference type="GO" id="GO:0003676">
    <property type="term" value="F:nucleic acid binding"/>
    <property type="evidence" value="ECO:0007669"/>
    <property type="project" value="InterPro"/>
</dbReference>
<evidence type="ECO:0000256" key="12">
    <source>
        <dbReference type="ARBA" id="ARBA00023242"/>
    </source>
</evidence>
<dbReference type="FunFam" id="3.40.50.300:FF:000254">
    <property type="entry name" value="U5 small nuclear ribonucleoprotein helicase"/>
    <property type="match status" value="1"/>
</dbReference>
<dbReference type="InterPro" id="IPR003593">
    <property type="entry name" value="AAA+_ATPase"/>
</dbReference>
<dbReference type="FunFam" id="1.10.3380.10:FF:000004">
    <property type="entry name" value="U5 small nuclear ribonucleoprotein 200 kDa helicase"/>
    <property type="match status" value="1"/>
</dbReference>
<dbReference type="FunFam" id="3.40.50.300:FF:000368">
    <property type="entry name" value="U5 small nuclear ribonucleoprotein 200 kDa helicase"/>
    <property type="match status" value="1"/>
</dbReference>
<dbReference type="InterPro" id="IPR001650">
    <property type="entry name" value="Helicase_C-like"/>
</dbReference>
<dbReference type="EMBL" id="LR901146">
    <property type="protein sequence ID" value="CAD7247907.1"/>
    <property type="molecule type" value="Genomic_DNA"/>
</dbReference>
<comment type="function">
    <text evidence="15">Catalyzes the ATP-dependent unwinding of U4/U6 RNA duplices, an essential step in the assembly of a catalytically active spliceosome. Plays a role in pre-mRNA splicing.</text>
</comment>
<dbReference type="EMBL" id="CAJPEV010001629">
    <property type="protein sequence ID" value="CAG0893601.1"/>
    <property type="molecule type" value="Genomic_DNA"/>
</dbReference>
<dbReference type="FunFam" id="2.60.40.150:FF:000048">
    <property type="entry name" value="U5 small nuclear ribonucleoprotein 200 kDa helicase"/>
    <property type="match status" value="1"/>
</dbReference>
<organism evidence="19">
    <name type="scientific">Darwinula stevensoni</name>
    <dbReference type="NCBI Taxonomy" id="69355"/>
    <lineage>
        <taxon>Eukaryota</taxon>
        <taxon>Metazoa</taxon>
        <taxon>Ecdysozoa</taxon>
        <taxon>Arthropoda</taxon>
        <taxon>Crustacea</taxon>
        <taxon>Oligostraca</taxon>
        <taxon>Ostracoda</taxon>
        <taxon>Podocopa</taxon>
        <taxon>Podocopida</taxon>
        <taxon>Darwinulocopina</taxon>
        <taxon>Darwinuloidea</taxon>
        <taxon>Darwinulidae</taxon>
        <taxon>Darwinula</taxon>
    </lineage>
</organism>
<dbReference type="SMART" id="SM00487">
    <property type="entry name" value="DEXDc"/>
    <property type="match status" value="2"/>
</dbReference>
<sequence>MADAAARSLQYEYKANSNLVLQADTRLIERRSRDEPTGEVLSLVGKLEGSRMGDKFQRTKPKAQEERKIKRQRRDEAQYDFVRMKGTTLLSEGIEDMVGIVYRPKTQDTRQTYEVLLSFIQEALGDQPRDILCGAADEVLAVLKNDRLKEKEKKSETENLLGSLAEERFALLANLGKKITDYGGEEKTQPMEENLDETYGVNVQFEESEEEDEEDVFGEVREEDMEDEEGEEAKLDSAIHATNLTSGEEVAKKEKGLHPLDIDAYWLQRQLSKFYNDPMVSQSKAAEVLDILRNAQDDRECENQLVLLLGYDCFDFIRIVKKQRNMVLYCTLLASAQTDAERDEVRTKMKADPALTKILSQLEAAVAENEGGELDARREREKRRKRGMEDDEDGEMLNEKGQFGHRQVLDLDDLSFQQGSHFMANKRCQLPEGSYRKQRKGYEEVHVPALKPKQLGADELLVPIERLPKYAQPAFEGFKSLNRIQSRLFQAAMEKDDNLLLCAPTGAGKTNVALLAIMREIGKHVNPDGTINTNEFKIVYVAPMRSLVQEMTGNFSKRLASYNLVVSELTGDHQLSREQIQATQVIVCTPEKWDIMTRKAGERTFTQLVRLMIIDEIHLLHDERGPVLEALVARTIRNVETTQEDVRLIGLSATLPNYEDVGTFLRVKPKTGLFYFDNSFRPVPLEQQYIGITEKKAVKRYQLMNDIVYEKVLEHAGKNQVLIFVHSRKETGKTARAIRDLCLEKDTLGHFLREGSASTEVLRQEAEQVKNGELRDLLPYGFAIHHAGMTRVDRTLVEDLFADRHIQVLVSTSTLAWGVNLPAHTVIIKGTQVYNPEKGRWTELGALDVMQMLGRAGRPQYDTKGEGILITNHSELQYYLSLMNQQLPIESQMTSKLADILNAEAVLGTVQTAKDAINWLGYTYLYIRMLRAPTLYGISHDQLKSDPLLEQRRGDLVHTAAALLDKSKLLKYERKQGIFQVTDLGRIASHYYCTHRTMSTYNQLLKPTLSEIELFRVFSLSEEFKNLTVRDEEKLELQKLMERVPIPIKEGIEEPSAKVNVLLQAYISQLKLEGFALMSDMVYITQSAGRLMRAIFEIVLHHSWAQLGDKVLSLCKMIDKRMWQSMCPLRQFRKVPEEVVRKLEKKGFPWERLFDLQPNEIGEMLRMPKLGKTIHKYIHQFPKLELVTHIQPITRSTLRVELRITPDFQWDEKIHGGSQAFWILVEDVDSEVILHHEYFLLKAKFAEDEHIIKFFVPVFEPLPPQYFIRVVSDNWIGSETILPVSFRHLILPEKNPAPTELLDLQPLPITALRNPEYETLYQKYSQFNPIQTQVFNTVYNTDDNVFIGAPTGSGKTTIAEFSLLHLFSQNPDGRCVYVTPKEDLAELIYEEWHKNFSLRLGKRVALLTGETGTDLKLLAKGNVIISTPEKWDVLSRRWKQRKNVQNVHLFIIDELQLLGGEEGPIMEVVCSRMRYISSQLERPIRIVALSSSLSNARDVAQWLGCGANATFNFHPNVRPLPLELHIQGFNVTHNASRLLAMAKPTYQAIIKHSPKKPVIIFVPYRRQTRLTAVDLLTLVAAQGASSSFLFAEKSDIEPFVEKLTDKTLKETVSEGVAYLHEGLSGPDRRIVEQLFESGAIQILVASRPMCWRLSVSAHLVVIMDTQYYEGKTHSYEDYPVTDVIQMLGRANRPLEDDESKCVLMCLSSKKDFFKKFLYEPLPIESHLDHCLHDHFNAEIVTKTIENKQDAVDYLTWTFLYRRMTQNPNYYNLQGVTHRHLSDSLSELVERTLSDLEQSKCITIEDEMDVSPLNLGMIAAYYYINYTTIELFSMSLNSKTKLRGLLEIISSAAEFGDIPIRHGEDNIMKNLLTRLPHKPQNVKFTDPHFKTNLLIQAHLSRMQLSAELQQDTESILNKALRLIQACVDVLSSNGWLAPALSAMELAQMVTQAMWNKDSYLKQLPHFTSEIVKRCQEKNVDTVFDIMELEDEDRNKLLQLTDQQMADVARFCNRYPNIELMYEVQDKDRLRAGQTVNVNVQLEREDEVPTTVIAPFFPQKREEGWWVVIGDPKSNSLISIKRMTLQQKAKIKLDFIAPNPGAYSYTLYFMSDAYMGCDQEYKFTISVGDPESGSDSSREVSISYTENSLKFKRLSCNDLFVDISGRELVSPPGLEGLFEMDGYLRLHGDELRRRYTIFSAYVELFNKNEGGLEKFSRAYEKFGVKVMPDNSIYCKEWAPNAEAMFLKGDFNDWNHEKHPYKKLDFGKWELHIPPRPDGSCPIDHLSKLKASHIHS</sequence>
<dbReference type="Gene3D" id="1.10.3380.10">
    <property type="entry name" value="Sec63 N-terminal domain-like domain"/>
    <property type="match status" value="2"/>
</dbReference>
<dbReference type="FunFam" id="1.10.10.10:FF:000012">
    <property type="entry name" value="U5 small nuclear ribonucleoprotein helicase"/>
    <property type="match status" value="1"/>
</dbReference>
<dbReference type="GO" id="GO:0005524">
    <property type="term" value="F:ATP binding"/>
    <property type="evidence" value="ECO:0007669"/>
    <property type="project" value="UniProtKB-KW"/>
</dbReference>
<comment type="similarity">
    <text evidence="2">Belongs to the helicase family. SKI2 subfamily.</text>
</comment>
<accession>A0A7R8XCR5</accession>
<dbReference type="Pfam" id="PF02889">
    <property type="entry name" value="Sec63"/>
    <property type="match status" value="2"/>
</dbReference>
<dbReference type="GO" id="GO:0000712">
    <property type="term" value="P:resolution of meiotic recombination intermediates"/>
    <property type="evidence" value="ECO:0007669"/>
    <property type="project" value="TreeGrafter"/>
</dbReference>
<dbReference type="FunFam" id="1.10.150.20:FF:000004">
    <property type="entry name" value="U5 small nuclear ribonucleoprotein helicase"/>
    <property type="match status" value="1"/>
</dbReference>
<dbReference type="FunFam" id="1.10.3380.10:FF:000001">
    <property type="entry name" value="U5 small nuclear ribonucleoprotein helicase"/>
    <property type="match status" value="1"/>
</dbReference>
<evidence type="ECO:0000256" key="15">
    <source>
        <dbReference type="ARBA" id="ARBA00054527"/>
    </source>
</evidence>
<dbReference type="GO" id="GO:0004553">
    <property type="term" value="F:hydrolase activity, hydrolyzing O-glycosyl compounds"/>
    <property type="evidence" value="ECO:0007669"/>
    <property type="project" value="InterPro"/>
</dbReference>
<dbReference type="PROSITE" id="PS51192">
    <property type="entry name" value="HELICASE_ATP_BIND_1"/>
    <property type="match status" value="2"/>
</dbReference>
<dbReference type="InterPro" id="IPR050474">
    <property type="entry name" value="Hel308_SKI2-like"/>
</dbReference>
<feature type="region of interest" description="Disordered" evidence="16">
    <location>
        <begin position="206"/>
        <end position="227"/>
    </location>
</feature>
<dbReference type="InterPro" id="IPR004193">
    <property type="entry name" value="Glyco_hydro_13_N"/>
</dbReference>
<dbReference type="PANTHER" id="PTHR47961:SF4">
    <property type="entry name" value="ACTIVATING SIGNAL COINTEGRATOR 1 COMPLEX SUBUNIT 3"/>
    <property type="match status" value="1"/>
</dbReference>
<dbReference type="SUPFAM" id="SSF52540">
    <property type="entry name" value="P-loop containing nucleoside triphosphate hydrolases"/>
    <property type="match status" value="4"/>
</dbReference>
<feature type="domain" description="Helicase ATP-binding" evidence="17">
    <location>
        <begin position="1336"/>
        <end position="1511"/>
    </location>
</feature>
<evidence type="ECO:0000256" key="7">
    <source>
        <dbReference type="ARBA" id="ARBA00022741"/>
    </source>
</evidence>
<dbReference type="FunFam" id="2.60.40.150:FF:000004">
    <property type="entry name" value="RNA helicase, activating signal cointegrator 1"/>
    <property type="match status" value="1"/>
</dbReference>
<gene>
    <name evidence="19" type="ORF">DSTB1V02_LOCUS7731</name>
</gene>
<dbReference type="InterPro" id="IPR011545">
    <property type="entry name" value="DEAD/DEAH_box_helicase_dom"/>
</dbReference>
<reference evidence="19" key="1">
    <citation type="submission" date="2020-11" db="EMBL/GenBank/DDBJ databases">
        <authorList>
            <person name="Tran Van P."/>
        </authorList>
    </citation>
    <scope>NUCLEOTIDE SEQUENCE</scope>
</reference>
<dbReference type="CDD" id="cd18021">
    <property type="entry name" value="DEXHc_Brr2_2"/>
    <property type="match status" value="1"/>
</dbReference>
<dbReference type="Proteomes" id="UP000677054">
    <property type="component" value="Unassembled WGS sequence"/>
</dbReference>
<evidence type="ECO:0000256" key="6">
    <source>
        <dbReference type="ARBA" id="ARBA00022737"/>
    </source>
</evidence>
<evidence type="ECO:0000256" key="16">
    <source>
        <dbReference type="SAM" id="MobiDB-lite"/>
    </source>
</evidence>
<dbReference type="SMART" id="SM00490">
    <property type="entry name" value="HELICc"/>
    <property type="match status" value="2"/>
</dbReference>
<dbReference type="Pfam" id="PF18149">
    <property type="entry name" value="Helicase_PWI"/>
    <property type="match status" value="1"/>
</dbReference>
<dbReference type="InterPro" id="IPR004179">
    <property type="entry name" value="Sec63-dom"/>
</dbReference>
<dbReference type="SUPFAM" id="SSF158702">
    <property type="entry name" value="Sec63 N-terminal domain-like"/>
    <property type="match status" value="2"/>
</dbReference>
<dbReference type="FunFam" id="1.10.150.20:FF:000013">
    <property type="entry name" value="U5 small nuclear ribonucleoprotein kDa helicase"/>
    <property type="match status" value="1"/>
</dbReference>
<dbReference type="PIRSF" id="PIRSF039073">
    <property type="entry name" value="BRR2"/>
    <property type="match status" value="1"/>
</dbReference>
<keyword evidence="6" id="KW-0677">Repeat</keyword>
<dbReference type="OrthoDB" id="5575at2759"/>
<feature type="domain" description="Helicase ATP-binding" evidence="17">
    <location>
        <begin position="490"/>
        <end position="673"/>
    </location>
</feature>